<proteinExistence type="predicted"/>
<dbReference type="Proteomes" id="UP000029120">
    <property type="component" value="Chromosome 2"/>
</dbReference>
<evidence type="ECO:0000256" key="1">
    <source>
        <dbReference type="SAM" id="MobiDB-lite"/>
    </source>
</evidence>
<gene>
    <name evidence="2" type="ordered locus">AALP_Aa2g013800</name>
</gene>
<organism evidence="2 3">
    <name type="scientific">Arabis alpina</name>
    <name type="common">Alpine rock-cress</name>
    <dbReference type="NCBI Taxonomy" id="50452"/>
    <lineage>
        <taxon>Eukaryota</taxon>
        <taxon>Viridiplantae</taxon>
        <taxon>Streptophyta</taxon>
        <taxon>Embryophyta</taxon>
        <taxon>Tracheophyta</taxon>
        <taxon>Spermatophyta</taxon>
        <taxon>Magnoliopsida</taxon>
        <taxon>eudicotyledons</taxon>
        <taxon>Gunneridae</taxon>
        <taxon>Pentapetalae</taxon>
        <taxon>rosids</taxon>
        <taxon>malvids</taxon>
        <taxon>Brassicales</taxon>
        <taxon>Brassicaceae</taxon>
        <taxon>Arabideae</taxon>
        <taxon>Arabis</taxon>
    </lineage>
</organism>
<protein>
    <submittedName>
        <fullName evidence="2">Uncharacterized protein</fullName>
    </submittedName>
</protein>
<feature type="compositionally biased region" description="Basic and acidic residues" evidence="1">
    <location>
        <begin position="133"/>
        <end position="142"/>
    </location>
</feature>
<feature type="region of interest" description="Disordered" evidence="1">
    <location>
        <begin position="123"/>
        <end position="142"/>
    </location>
</feature>
<evidence type="ECO:0000313" key="3">
    <source>
        <dbReference type="Proteomes" id="UP000029120"/>
    </source>
</evidence>
<dbReference type="AlphaFoldDB" id="A0A087HEM0"/>
<reference evidence="3" key="1">
    <citation type="journal article" date="2015" name="Nat. Plants">
        <title>Genome expansion of Arabis alpina linked with retrotransposition and reduced symmetric DNA methylation.</title>
        <authorList>
            <person name="Willing E.M."/>
            <person name="Rawat V."/>
            <person name="Mandakova T."/>
            <person name="Maumus F."/>
            <person name="James G.V."/>
            <person name="Nordstroem K.J."/>
            <person name="Becker C."/>
            <person name="Warthmann N."/>
            <person name="Chica C."/>
            <person name="Szarzynska B."/>
            <person name="Zytnicki M."/>
            <person name="Albani M.C."/>
            <person name="Kiefer C."/>
            <person name="Bergonzi S."/>
            <person name="Castaings L."/>
            <person name="Mateos J.L."/>
            <person name="Berns M.C."/>
            <person name="Bujdoso N."/>
            <person name="Piofczyk T."/>
            <person name="de Lorenzo L."/>
            <person name="Barrero-Sicilia C."/>
            <person name="Mateos I."/>
            <person name="Piednoel M."/>
            <person name="Hagmann J."/>
            <person name="Chen-Min-Tao R."/>
            <person name="Iglesias-Fernandez R."/>
            <person name="Schuster S.C."/>
            <person name="Alonso-Blanco C."/>
            <person name="Roudier F."/>
            <person name="Carbonero P."/>
            <person name="Paz-Ares J."/>
            <person name="Davis S.J."/>
            <person name="Pecinka A."/>
            <person name="Quesneville H."/>
            <person name="Colot V."/>
            <person name="Lysak M.A."/>
            <person name="Weigel D."/>
            <person name="Coupland G."/>
            <person name="Schneeberger K."/>
        </authorList>
    </citation>
    <scope>NUCLEOTIDE SEQUENCE [LARGE SCALE GENOMIC DNA]</scope>
    <source>
        <strain evidence="3">cv. Pajares</strain>
    </source>
</reference>
<keyword evidence="3" id="KW-1185">Reference proteome</keyword>
<dbReference type="Gramene" id="KFK40572">
    <property type="protein sequence ID" value="KFK40572"/>
    <property type="gene ID" value="AALP_AA2G013800"/>
</dbReference>
<dbReference type="EMBL" id="CM002870">
    <property type="protein sequence ID" value="KFK40572.1"/>
    <property type="molecule type" value="Genomic_DNA"/>
</dbReference>
<evidence type="ECO:0000313" key="2">
    <source>
        <dbReference type="EMBL" id="KFK40572.1"/>
    </source>
</evidence>
<dbReference type="OMA" id="AKSKCPW"/>
<accession>A0A087HEM0</accession>
<dbReference type="OrthoDB" id="1032578at2759"/>
<sequence length="142" mass="15873">MNVSAGHVAHAGESLMQSKVKAIRDFPYSTSNHPKTETSSIEEFDYSSDVATEESMLESNGENEDILNQGLGSPCSTNVRTTSWGMKSRLSLHYSTKEVERDVVDPSLRVIVSGLAAKSKCPWIQPKPKNRGSRQEKRRWFL</sequence>
<name>A0A087HEM0_ARAAL</name>